<dbReference type="Proteomes" id="UP000663508">
    <property type="component" value="Chromosome"/>
</dbReference>
<dbReference type="EMBL" id="AP024145">
    <property type="protein sequence ID" value="BCM84245.1"/>
    <property type="molecule type" value="Genomic_DNA"/>
</dbReference>
<name>A0A8H9C7D4_9HYPH</name>
<dbReference type="KEGG" id="mind:mvi_27060"/>
<accession>A0A8H9C7D4</accession>
<proteinExistence type="predicted"/>
<dbReference type="RefSeq" id="WP_207183155.1">
    <property type="nucleotide sequence ID" value="NZ_AP024145.1"/>
</dbReference>
<evidence type="ECO:0000313" key="1">
    <source>
        <dbReference type="EMBL" id="BCM84245.1"/>
    </source>
</evidence>
<reference evidence="1" key="1">
    <citation type="submission" date="2020-11" db="EMBL/GenBank/DDBJ databases">
        <title>Complete genome sequence of a novel pathogenic Methylobacterium strain isolated from rice in Vietnam.</title>
        <authorList>
            <person name="Lai K."/>
            <person name="Okazaki S."/>
            <person name="Higashi K."/>
            <person name="Mori H."/>
            <person name="Toyoda A."/>
            <person name="Kurokawa K."/>
        </authorList>
    </citation>
    <scope>NUCLEOTIDE SEQUENCE</scope>
    <source>
        <strain evidence="1">VL1</strain>
    </source>
</reference>
<organism evidence="1 2">
    <name type="scientific">Methylobacterium indicum</name>
    <dbReference type="NCBI Taxonomy" id="1775910"/>
    <lineage>
        <taxon>Bacteria</taxon>
        <taxon>Pseudomonadati</taxon>
        <taxon>Pseudomonadota</taxon>
        <taxon>Alphaproteobacteria</taxon>
        <taxon>Hyphomicrobiales</taxon>
        <taxon>Methylobacteriaceae</taxon>
        <taxon>Methylobacterium</taxon>
    </lineage>
</organism>
<evidence type="ECO:0000313" key="2">
    <source>
        <dbReference type="Proteomes" id="UP000663508"/>
    </source>
</evidence>
<evidence type="ECO:0008006" key="3">
    <source>
        <dbReference type="Google" id="ProtNLM"/>
    </source>
</evidence>
<dbReference type="AlphaFoldDB" id="A0A8H9C7D4"/>
<protein>
    <recommendedName>
        <fullName evidence="3">DUF1998 domain-containing protein</fullName>
    </recommendedName>
</protein>
<gene>
    <name evidence="1" type="ORF">mvi_27060</name>
</gene>
<sequence>MGRPAIAVRLLERGLGLDVGDAEHREEINGLLRAAWNALMPLLARPGEGSHYALDFETAHVAPVLRAYLRDARAILDCREPGCEGGCSACVLAGDLHAQAEILDRQAALAFAEVELAAVAGPSQEDAAAEGAVLARDVADEIAARVGGGAEEAILWPAAPFDPTSLIRPRLRTLLGRLNEAGHAVTLCLSEEILSGLDAAQRLGLRDAAIRHGLCLAIGTAPRFRNGARAVAALASGRIWASRDEAPARFGDSWGLGRDAPVVAFPGAPPACAPFDHDRLLPRPGARYIEPKTRLDGPSRSLGDRFAALVRPDLEAAGLWRPKQLVSVSYSDRYVRSPLVALLVVRAVSRLAAALAGPQRPRFRLATAPLKFHDGAAPYRLSHDWRVETDREQVLRHLCQGAGLDLDLQVGQASHSRRLTLGYADGGTASIVLDQGFGFLRPVAQAPHFDFREPAPAQAKRLSGVDLLCSSDGTTYIVVVSEGGRAT</sequence>